<dbReference type="AlphaFoldDB" id="A0A923RV74"/>
<dbReference type="InterPro" id="IPR003325">
    <property type="entry name" value="TerD"/>
</dbReference>
<feature type="compositionally biased region" description="Polar residues" evidence="1">
    <location>
        <begin position="56"/>
        <end position="72"/>
    </location>
</feature>
<sequence>MINVPMKSSGPLNSQTVMTLNTIRIQGPKSSHNITSVNSAKNDITPSVEPDHVRTSAENTSAPASIVTSSTPVAEKPIPPLSRQIQKGQKAALSENQISPAKIYAKLGWNVTNAACDVDVSAFLLNNSGKVIGDPWFVFYGQEKSPDGSTVFSHGQGTDREIISIDFTKLNPDVTKIVFVLTIDKAFEKNLNFSMLKDAYVRIMDESDTELVSFKMEEYYSNVTSMMIGEVYQYKGAWKFNAIGNGVAKNLAGLCELYGVEVV</sequence>
<proteinExistence type="predicted"/>
<dbReference type="InterPro" id="IPR051324">
    <property type="entry name" value="Stress/Tellurium_Resist"/>
</dbReference>
<name>A0A923RV74_9FIRM</name>
<dbReference type="Gene3D" id="2.60.60.30">
    <property type="entry name" value="sav2460 like domains"/>
    <property type="match status" value="1"/>
</dbReference>
<evidence type="ECO:0000313" key="4">
    <source>
        <dbReference type="Proteomes" id="UP000606720"/>
    </source>
</evidence>
<reference evidence="3" key="1">
    <citation type="submission" date="2020-08" db="EMBL/GenBank/DDBJ databases">
        <title>Genome public.</title>
        <authorList>
            <person name="Liu C."/>
            <person name="Sun Q."/>
        </authorList>
    </citation>
    <scope>NUCLEOTIDE SEQUENCE</scope>
    <source>
        <strain evidence="3">BX1005</strain>
    </source>
</reference>
<dbReference type="EMBL" id="JACOPH010000004">
    <property type="protein sequence ID" value="MBC5713964.1"/>
    <property type="molecule type" value="Genomic_DNA"/>
</dbReference>
<evidence type="ECO:0000259" key="2">
    <source>
        <dbReference type="Pfam" id="PF02342"/>
    </source>
</evidence>
<feature type="compositionally biased region" description="Polar residues" evidence="1">
    <location>
        <begin position="28"/>
        <end position="45"/>
    </location>
</feature>
<feature type="region of interest" description="Disordered" evidence="1">
    <location>
        <begin position="28"/>
        <end position="78"/>
    </location>
</feature>
<gene>
    <name evidence="3" type="ORF">H8S17_07020</name>
</gene>
<evidence type="ECO:0000256" key="1">
    <source>
        <dbReference type="SAM" id="MobiDB-lite"/>
    </source>
</evidence>
<dbReference type="CDD" id="cd06974">
    <property type="entry name" value="TerD_like"/>
    <property type="match status" value="1"/>
</dbReference>
<dbReference type="Proteomes" id="UP000606720">
    <property type="component" value="Unassembled WGS sequence"/>
</dbReference>
<dbReference type="PANTHER" id="PTHR32097">
    <property type="entry name" value="CAMP-BINDING PROTEIN 1-RELATED"/>
    <property type="match status" value="1"/>
</dbReference>
<dbReference type="RefSeq" id="WP_186866744.1">
    <property type="nucleotide sequence ID" value="NZ_JACOPH010000004.1"/>
</dbReference>
<dbReference type="PANTHER" id="PTHR32097:SF17">
    <property type="entry name" value="CAMP-BINDING PROTEIN 1-RELATED"/>
    <property type="match status" value="1"/>
</dbReference>
<protein>
    <submittedName>
        <fullName evidence="3">TerD family protein</fullName>
    </submittedName>
</protein>
<keyword evidence="4" id="KW-1185">Reference proteome</keyword>
<organism evidence="3 4">
    <name type="scientific">Roseburia zhanii</name>
    <dbReference type="NCBI Taxonomy" id="2763064"/>
    <lineage>
        <taxon>Bacteria</taxon>
        <taxon>Bacillati</taxon>
        <taxon>Bacillota</taxon>
        <taxon>Clostridia</taxon>
        <taxon>Lachnospirales</taxon>
        <taxon>Lachnospiraceae</taxon>
        <taxon>Roseburia</taxon>
    </lineage>
</organism>
<comment type="caution">
    <text evidence="3">The sequence shown here is derived from an EMBL/GenBank/DDBJ whole genome shotgun (WGS) entry which is preliminary data.</text>
</comment>
<accession>A0A923RV74</accession>
<evidence type="ECO:0000313" key="3">
    <source>
        <dbReference type="EMBL" id="MBC5713964.1"/>
    </source>
</evidence>
<feature type="domain" description="TerD" evidence="2">
    <location>
        <begin position="84"/>
        <end position="258"/>
    </location>
</feature>
<dbReference type="Pfam" id="PF02342">
    <property type="entry name" value="TerD"/>
    <property type="match status" value="1"/>
</dbReference>